<protein>
    <submittedName>
        <fullName evidence="2">Uncharacterized protein</fullName>
    </submittedName>
</protein>
<proteinExistence type="predicted"/>
<accession>A0A6J4V6M6</accession>
<feature type="transmembrane region" description="Helical" evidence="1">
    <location>
        <begin position="128"/>
        <end position="150"/>
    </location>
</feature>
<feature type="transmembrane region" description="Helical" evidence="1">
    <location>
        <begin position="162"/>
        <end position="182"/>
    </location>
</feature>
<keyword evidence="1" id="KW-1133">Transmembrane helix</keyword>
<keyword evidence="1" id="KW-0812">Transmembrane</keyword>
<feature type="transmembrane region" description="Helical" evidence="1">
    <location>
        <begin position="100"/>
        <end position="122"/>
    </location>
</feature>
<organism evidence="2">
    <name type="scientific">uncultured Thermomicrobiales bacterium</name>
    <dbReference type="NCBI Taxonomy" id="1645740"/>
    <lineage>
        <taxon>Bacteria</taxon>
        <taxon>Pseudomonadati</taxon>
        <taxon>Thermomicrobiota</taxon>
        <taxon>Thermomicrobia</taxon>
        <taxon>Thermomicrobiales</taxon>
        <taxon>environmental samples</taxon>
    </lineage>
</organism>
<evidence type="ECO:0000313" key="2">
    <source>
        <dbReference type="EMBL" id="CAA9570136.1"/>
    </source>
</evidence>
<dbReference type="AlphaFoldDB" id="A0A6J4V6M6"/>
<sequence>MKRPPARALLSATAGDQTAWRDPASVAGALRERVYASLTGVATLMLLLIYVEEETVASSVISLVVAMTTLWLASLVSEFIAHTATHEDTAADRSGTIAQIFYTAGQSLELMVVPVGVILLSLTGLWELRTALILAVAALMVTLAVASIYAVRRSSFGWLHRLFIVAVELGLGALVIVAKIVAH</sequence>
<name>A0A6J4V6M6_9BACT</name>
<dbReference type="EMBL" id="CADCWK010000282">
    <property type="protein sequence ID" value="CAA9570136.1"/>
    <property type="molecule type" value="Genomic_DNA"/>
</dbReference>
<evidence type="ECO:0000256" key="1">
    <source>
        <dbReference type="SAM" id="Phobius"/>
    </source>
</evidence>
<gene>
    <name evidence="2" type="ORF">AVDCRST_MAG33-2442</name>
</gene>
<reference evidence="2" key="1">
    <citation type="submission" date="2020-02" db="EMBL/GenBank/DDBJ databases">
        <authorList>
            <person name="Meier V. D."/>
        </authorList>
    </citation>
    <scope>NUCLEOTIDE SEQUENCE</scope>
    <source>
        <strain evidence="2">AVDCRST_MAG33</strain>
    </source>
</reference>
<feature type="transmembrane region" description="Helical" evidence="1">
    <location>
        <begin position="57"/>
        <end position="80"/>
    </location>
</feature>
<feature type="transmembrane region" description="Helical" evidence="1">
    <location>
        <begin position="34"/>
        <end position="51"/>
    </location>
</feature>
<keyword evidence="1" id="KW-0472">Membrane</keyword>